<accession>A0ABR7WW91</accession>
<dbReference type="Proteomes" id="UP000606600">
    <property type="component" value="Unassembled WGS sequence"/>
</dbReference>
<evidence type="ECO:0000313" key="1">
    <source>
        <dbReference type="EMBL" id="MBD1366556.1"/>
    </source>
</evidence>
<evidence type="ECO:0000313" key="2">
    <source>
        <dbReference type="Proteomes" id="UP000606600"/>
    </source>
</evidence>
<proteinExistence type="predicted"/>
<reference evidence="1 2" key="1">
    <citation type="submission" date="2020-09" db="EMBL/GenBank/DDBJ databases">
        <title>Novel species of Mucilaginibacter isolated from a glacier on the Tibetan Plateau.</title>
        <authorList>
            <person name="Liu Q."/>
            <person name="Xin Y.-H."/>
        </authorList>
    </citation>
    <scope>NUCLEOTIDE SEQUENCE [LARGE SCALE GENOMIC DNA]</scope>
    <source>
        <strain evidence="1 2">ZT4R22</strain>
    </source>
</reference>
<gene>
    <name evidence="1" type="ORF">IDJ77_22270</name>
</gene>
<dbReference type="RefSeq" id="WP_191191198.1">
    <property type="nucleotide sequence ID" value="NZ_JACWMY010000013.1"/>
</dbReference>
<name>A0ABR7WW91_9SPHI</name>
<comment type="caution">
    <text evidence="1">The sequence shown here is derived from an EMBL/GenBank/DDBJ whole genome shotgun (WGS) entry which is preliminary data.</text>
</comment>
<sequence>MNENVLKITREMLAGGLFGREQEEKEYMVLQELCGAENYEDLTLLLDALGASGTVLAVPALLGQRNTCNDETKVLTDIAIDLIKARAKTRGSILPAEYFKTGHWKPRWNGSTNTFLSYVQVIADIYIKIGHDESEVNRIGAILAEEMEIDLSPYPTFADFKICQSDSDFEKDYRVVLDKMAQEQLLADAEEAGISKSDTSFLTGTLMDLQCDYLVARLKLKGNLEYYRFVLKITECLNQQEL</sequence>
<keyword evidence="2" id="KW-1185">Reference proteome</keyword>
<protein>
    <submittedName>
        <fullName evidence="1">Uncharacterized protein</fullName>
    </submittedName>
</protein>
<organism evidence="1 2">
    <name type="scientific">Mucilaginibacter pankratovii</name>
    <dbReference type="NCBI Taxonomy" id="2772110"/>
    <lineage>
        <taxon>Bacteria</taxon>
        <taxon>Pseudomonadati</taxon>
        <taxon>Bacteroidota</taxon>
        <taxon>Sphingobacteriia</taxon>
        <taxon>Sphingobacteriales</taxon>
        <taxon>Sphingobacteriaceae</taxon>
        <taxon>Mucilaginibacter</taxon>
    </lineage>
</organism>
<dbReference type="EMBL" id="JACWMY010000013">
    <property type="protein sequence ID" value="MBD1366556.1"/>
    <property type="molecule type" value="Genomic_DNA"/>
</dbReference>